<sequence>MYSWWNMHPQDAPPDLYTDHREPPATSWQTENDLDCHLEGGSELNYLADAAHVQSGEQHKESENHHGLQYKSESLLRSFFAKKTAVTMLSTVMVMRVAQISASANRTIKTIQRLRERTSRRCAV</sequence>
<dbReference type="EMBL" id="QKXF01000019">
    <property type="protein sequence ID" value="RQM18779.1"/>
    <property type="molecule type" value="Genomic_DNA"/>
</dbReference>
<dbReference type="Proteomes" id="UP000286097">
    <property type="component" value="Unassembled WGS sequence"/>
</dbReference>
<evidence type="ECO:0000313" key="2">
    <source>
        <dbReference type="Proteomes" id="UP000286097"/>
    </source>
</evidence>
<proteinExistence type="predicted"/>
<gene>
    <name evidence="1" type="ORF">DD237_008339</name>
</gene>
<dbReference type="AlphaFoldDB" id="A0A3R8D1W6"/>
<protein>
    <submittedName>
        <fullName evidence="1">Uncharacterized protein</fullName>
    </submittedName>
</protein>
<name>A0A3R8D1W6_9STRA</name>
<dbReference type="VEuPathDB" id="FungiDB:DD237_008339"/>
<organism evidence="1 2">
    <name type="scientific">Peronospora effusa</name>
    <dbReference type="NCBI Taxonomy" id="542832"/>
    <lineage>
        <taxon>Eukaryota</taxon>
        <taxon>Sar</taxon>
        <taxon>Stramenopiles</taxon>
        <taxon>Oomycota</taxon>
        <taxon>Peronosporomycetes</taxon>
        <taxon>Peronosporales</taxon>
        <taxon>Peronosporaceae</taxon>
        <taxon>Peronospora</taxon>
    </lineage>
</organism>
<reference evidence="1 2" key="1">
    <citation type="submission" date="2018-06" db="EMBL/GenBank/DDBJ databases">
        <title>Comparative genomics of downy mildews reveals potential adaptations to biotrophy.</title>
        <authorList>
            <person name="Fletcher K."/>
            <person name="Klosterman S.J."/>
            <person name="Derevnina L."/>
            <person name="Martin F."/>
            <person name="Koike S."/>
            <person name="Reyes Chin-Wo S."/>
            <person name="Mou B."/>
            <person name="Michelmore R."/>
        </authorList>
    </citation>
    <scope>NUCLEOTIDE SEQUENCE [LARGE SCALE GENOMIC DNA]</scope>
    <source>
        <strain evidence="1 2">R13</strain>
    </source>
</reference>
<accession>A0A3R8D1W6</accession>
<comment type="caution">
    <text evidence="1">The sequence shown here is derived from an EMBL/GenBank/DDBJ whole genome shotgun (WGS) entry which is preliminary data.</text>
</comment>
<evidence type="ECO:0000313" key="1">
    <source>
        <dbReference type="EMBL" id="RQM18779.1"/>
    </source>
</evidence>